<evidence type="ECO:0000313" key="4">
    <source>
        <dbReference type="EMBL" id="MCP2728470.1"/>
    </source>
</evidence>
<evidence type="ECO:0000256" key="2">
    <source>
        <dbReference type="SAM" id="Coils"/>
    </source>
</evidence>
<evidence type="ECO:0000313" key="5">
    <source>
        <dbReference type="Proteomes" id="UP001204953"/>
    </source>
</evidence>
<dbReference type="Proteomes" id="UP001204953">
    <property type="component" value="Unassembled WGS sequence"/>
</dbReference>
<dbReference type="InterPro" id="IPR007157">
    <property type="entry name" value="PspA_VIPP1"/>
</dbReference>
<feature type="region of interest" description="Disordered" evidence="3">
    <location>
        <begin position="216"/>
        <end position="242"/>
    </location>
</feature>
<feature type="compositionally biased region" description="Basic and acidic residues" evidence="3">
    <location>
        <begin position="233"/>
        <end position="242"/>
    </location>
</feature>
<keyword evidence="5" id="KW-1185">Reference proteome</keyword>
<protein>
    <submittedName>
        <fullName evidence="4">PspA/IM30 family protein</fullName>
    </submittedName>
</protein>
<gene>
    <name evidence="4" type="ORF">NJ959_08275</name>
</gene>
<accession>A0AAE3GPQ3</accession>
<dbReference type="AlphaFoldDB" id="A0AAE3GPQ3"/>
<dbReference type="EMBL" id="JAMZMM010000057">
    <property type="protein sequence ID" value="MCP2728470.1"/>
    <property type="molecule type" value="Genomic_DNA"/>
</dbReference>
<proteinExistence type="inferred from homology"/>
<evidence type="ECO:0000256" key="3">
    <source>
        <dbReference type="SAM" id="MobiDB-lite"/>
    </source>
</evidence>
<dbReference type="PANTHER" id="PTHR31088">
    <property type="entry name" value="MEMBRANE-ASSOCIATED PROTEIN VIPP1, CHLOROPLASTIC"/>
    <property type="match status" value="1"/>
</dbReference>
<name>A0AAE3GPQ3_9CYAN</name>
<comment type="similarity">
    <text evidence="1">Belongs to the PspA/Vipp/IM30 family.</text>
</comment>
<comment type="caution">
    <text evidence="4">The sequence shown here is derived from an EMBL/GenBank/DDBJ whole genome shotgun (WGS) entry which is preliminary data.</text>
</comment>
<feature type="coiled-coil region" evidence="2">
    <location>
        <begin position="26"/>
        <end position="74"/>
    </location>
</feature>
<sequence length="242" mass="27075">MGLIDRILRVIRANLNNLIAQTEDPEKILEQAVEDMQQDMIQMRQAVAGAIASLKRTERQVSQAEATANEWYSRAQLALSKGDDTLAREALTRRKIAQETAKILLPQLAQQNEVVAKLRKEMRMLESKIAQAKTKKDLYIARARSAQASQKVNEMLGNFHTGSTLSAFERMEEKVMRLEAESEAIEQLTGNELENKFAALEAGDDVDEQLAAMKANLREGSESAKLPYNRSQSTKDPEIEGS</sequence>
<keyword evidence="2" id="KW-0175">Coiled coil</keyword>
<feature type="coiled-coil region" evidence="2">
    <location>
        <begin position="108"/>
        <end position="135"/>
    </location>
</feature>
<dbReference type="Pfam" id="PF04012">
    <property type="entry name" value="PspA_IM30"/>
    <property type="match status" value="1"/>
</dbReference>
<evidence type="ECO:0000256" key="1">
    <source>
        <dbReference type="ARBA" id="ARBA00043985"/>
    </source>
</evidence>
<reference evidence="4" key="1">
    <citation type="submission" date="2022-06" db="EMBL/GenBank/DDBJ databases">
        <title>New cyanobacteria of genus Symplocastrum in benthos of Lake Baikal.</title>
        <authorList>
            <person name="Sorokovikova E."/>
            <person name="Tikhonova I."/>
            <person name="Krasnopeev A."/>
            <person name="Evseev P."/>
            <person name="Gladkikh A."/>
            <person name="Belykh O."/>
        </authorList>
    </citation>
    <scope>NUCLEOTIDE SEQUENCE</scope>
    <source>
        <strain evidence="4">BBK-W-15</strain>
    </source>
</reference>
<dbReference type="PANTHER" id="PTHR31088:SF6">
    <property type="entry name" value="PHAGE SHOCK PROTEIN A"/>
    <property type="match status" value="1"/>
</dbReference>
<organism evidence="4 5">
    <name type="scientific">Limnofasciculus baicalensis BBK-W-15</name>
    <dbReference type="NCBI Taxonomy" id="2699891"/>
    <lineage>
        <taxon>Bacteria</taxon>
        <taxon>Bacillati</taxon>
        <taxon>Cyanobacteriota</taxon>
        <taxon>Cyanophyceae</taxon>
        <taxon>Coleofasciculales</taxon>
        <taxon>Coleofasciculaceae</taxon>
        <taxon>Limnofasciculus</taxon>
        <taxon>Limnofasciculus baicalensis</taxon>
    </lineage>
</organism>
<dbReference type="RefSeq" id="WP_254011267.1">
    <property type="nucleotide sequence ID" value="NZ_JAMZMM010000057.1"/>
</dbReference>